<reference evidence="3 4" key="1">
    <citation type="submission" date="2017-09" db="EMBL/GenBank/DDBJ databases">
        <title>The draft genome sequences of Marinobacter guineae M3B.</title>
        <authorList>
            <person name="Cao J."/>
        </authorList>
    </citation>
    <scope>NUCLEOTIDE SEQUENCE [LARGE SCALE GENOMIC DNA]</scope>
    <source>
        <strain evidence="3 4">M3B</strain>
    </source>
</reference>
<dbReference type="InterPro" id="IPR006442">
    <property type="entry name" value="Antitoxin_Phd/YefM"/>
</dbReference>
<dbReference type="RefSeq" id="WP_099617658.1">
    <property type="nucleotide sequence ID" value="NZ_KZ319339.1"/>
</dbReference>
<accession>A0A2G1VLF1</accession>
<protein>
    <recommendedName>
        <fullName evidence="2">Antitoxin</fullName>
    </recommendedName>
</protein>
<dbReference type="InterPro" id="IPR051405">
    <property type="entry name" value="phD/YefM_antitoxin"/>
</dbReference>
<dbReference type="Pfam" id="PF02604">
    <property type="entry name" value="PhdYeFM_antitox"/>
    <property type="match status" value="1"/>
</dbReference>
<dbReference type="Proteomes" id="UP000229044">
    <property type="component" value="Unassembled WGS sequence"/>
</dbReference>
<gene>
    <name evidence="3" type="ORF">CLH62_07615</name>
</gene>
<dbReference type="Gene3D" id="3.40.1620.10">
    <property type="entry name" value="YefM-like domain"/>
    <property type="match status" value="1"/>
</dbReference>
<evidence type="ECO:0000256" key="2">
    <source>
        <dbReference type="RuleBase" id="RU362080"/>
    </source>
</evidence>
<comment type="caution">
    <text evidence="3">The sequence shown here is derived from an EMBL/GenBank/DDBJ whole genome shotgun (WGS) entry which is preliminary data.</text>
</comment>
<dbReference type="SUPFAM" id="SSF143120">
    <property type="entry name" value="YefM-like"/>
    <property type="match status" value="1"/>
</dbReference>
<evidence type="ECO:0000313" key="4">
    <source>
        <dbReference type="Proteomes" id="UP000229044"/>
    </source>
</evidence>
<dbReference type="PANTHER" id="PTHR33713:SF10">
    <property type="entry name" value="ANTITOXIN YAFN"/>
    <property type="match status" value="1"/>
</dbReference>
<keyword evidence="4" id="KW-1185">Reference proteome</keyword>
<sequence length="89" mass="10179">MENLPATLKATISELKANPNKVLDQARHEPVVILSKNKPWAYLVPIETFEQMQEEIDDYRLLRVAHERQGDDAVSITLDELRAGVPNKR</sequence>
<dbReference type="AlphaFoldDB" id="A0A2G1VLF1"/>
<dbReference type="EMBL" id="NTFI01000001">
    <property type="protein sequence ID" value="PHQ27596.1"/>
    <property type="molecule type" value="Genomic_DNA"/>
</dbReference>
<dbReference type="NCBIfam" id="TIGR01552">
    <property type="entry name" value="phd_fam"/>
    <property type="match status" value="1"/>
</dbReference>
<dbReference type="InterPro" id="IPR036165">
    <property type="entry name" value="YefM-like_sf"/>
</dbReference>
<proteinExistence type="inferred from homology"/>
<comment type="function">
    <text evidence="2">Antitoxin component of a type II toxin-antitoxin (TA) system.</text>
</comment>
<dbReference type="PANTHER" id="PTHR33713">
    <property type="entry name" value="ANTITOXIN YAFN-RELATED"/>
    <property type="match status" value="1"/>
</dbReference>
<dbReference type="OrthoDB" id="5297687at2"/>
<evidence type="ECO:0000256" key="1">
    <source>
        <dbReference type="ARBA" id="ARBA00009981"/>
    </source>
</evidence>
<comment type="similarity">
    <text evidence="1 2">Belongs to the phD/YefM antitoxin family.</text>
</comment>
<evidence type="ECO:0000313" key="3">
    <source>
        <dbReference type="EMBL" id="PHQ27596.1"/>
    </source>
</evidence>
<organism evidence="3 4">
    <name type="scientific">Marinobacter guineae</name>
    <dbReference type="NCBI Taxonomy" id="432303"/>
    <lineage>
        <taxon>Bacteria</taxon>
        <taxon>Pseudomonadati</taxon>
        <taxon>Pseudomonadota</taxon>
        <taxon>Gammaproteobacteria</taxon>
        <taxon>Pseudomonadales</taxon>
        <taxon>Marinobacteraceae</taxon>
        <taxon>Marinobacter</taxon>
    </lineage>
</organism>
<name>A0A2G1VLF1_9GAMM</name>